<dbReference type="Pfam" id="PF23074">
    <property type="entry name" value="PH_FT_N"/>
    <property type="match status" value="1"/>
</dbReference>
<proteinExistence type="predicted"/>
<reference evidence="4 5" key="1">
    <citation type="journal article" date="2018" name="IMA Fungus">
        <title>IMA Genome-F 9: Draft genome sequence of Annulohypoxylon stygium, Aspergillus mulundensis, Berkeleyomyces basicola (syn. Thielaviopsis basicola), Ceratocystis smalleyi, two Cercospora beticola strains, Coleophoma cylindrospora, Fusarium fracticaudum, Phialophora cf. hyalina, and Morchella septimelata.</title>
        <authorList>
            <person name="Wingfield B.D."/>
            <person name="Bills G.F."/>
            <person name="Dong Y."/>
            <person name="Huang W."/>
            <person name="Nel W.J."/>
            <person name="Swalarsk-Parry B.S."/>
            <person name="Vaghefi N."/>
            <person name="Wilken P.M."/>
            <person name="An Z."/>
            <person name="de Beer Z.W."/>
            <person name="De Vos L."/>
            <person name="Chen L."/>
            <person name="Duong T.A."/>
            <person name="Gao Y."/>
            <person name="Hammerbacher A."/>
            <person name="Kikkert J.R."/>
            <person name="Li Y."/>
            <person name="Li H."/>
            <person name="Li K."/>
            <person name="Li Q."/>
            <person name="Liu X."/>
            <person name="Ma X."/>
            <person name="Naidoo K."/>
            <person name="Pethybridge S.J."/>
            <person name="Sun J."/>
            <person name="Steenkamp E.T."/>
            <person name="van der Nest M.A."/>
            <person name="van Wyk S."/>
            <person name="Wingfield M.J."/>
            <person name="Xiong C."/>
            <person name="Yue Q."/>
            <person name="Zhang X."/>
        </authorList>
    </citation>
    <scope>NUCLEOTIDE SEQUENCE [LARGE SCALE GENOMIC DNA]</scope>
    <source>
        <strain evidence="4 5">DSM 5745</strain>
    </source>
</reference>
<dbReference type="EMBL" id="PVWQ01000003">
    <property type="protein sequence ID" value="RDW86556.1"/>
    <property type="molecule type" value="Genomic_DNA"/>
</dbReference>
<feature type="compositionally biased region" description="Basic and acidic residues" evidence="1">
    <location>
        <begin position="192"/>
        <end position="206"/>
    </location>
</feature>
<dbReference type="RefSeq" id="XP_026606080.1">
    <property type="nucleotide sequence ID" value="XM_026745214.1"/>
</dbReference>
<dbReference type="Proteomes" id="UP000256690">
    <property type="component" value="Unassembled WGS sequence"/>
</dbReference>
<feature type="domain" description="PH" evidence="3">
    <location>
        <begin position="406"/>
        <end position="520"/>
    </location>
</feature>
<evidence type="ECO:0000256" key="1">
    <source>
        <dbReference type="SAM" id="MobiDB-lite"/>
    </source>
</evidence>
<feature type="domain" description="PH" evidence="2">
    <location>
        <begin position="287"/>
        <end position="404"/>
    </location>
</feature>
<gene>
    <name evidence="4" type="ORF">DSM5745_03198</name>
</gene>
<dbReference type="GeneID" id="38113568"/>
<keyword evidence="5" id="KW-1185">Reference proteome</keyword>
<evidence type="ECO:0000259" key="3">
    <source>
        <dbReference type="Pfam" id="PF23076"/>
    </source>
</evidence>
<dbReference type="InterPro" id="IPR057081">
    <property type="entry name" value="PH_N"/>
</dbReference>
<evidence type="ECO:0000313" key="4">
    <source>
        <dbReference type="EMBL" id="RDW86556.1"/>
    </source>
</evidence>
<evidence type="ECO:0000259" key="2">
    <source>
        <dbReference type="Pfam" id="PF23074"/>
    </source>
</evidence>
<dbReference type="InterPro" id="IPR057082">
    <property type="entry name" value="PH_C"/>
</dbReference>
<comment type="caution">
    <text evidence="4">The sequence shown here is derived from an EMBL/GenBank/DDBJ whole genome shotgun (WGS) entry which is preliminary data.</text>
</comment>
<protein>
    <submittedName>
        <fullName evidence="4">Uncharacterized protein</fullName>
    </submittedName>
</protein>
<dbReference type="Pfam" id="PF23076">
    <property type="entry name" value="PH_FT_C"/>
    <property type="match status" value="1"/>
</dbReference>
<organism evidence="4 5">
    <name type="scientific">Aspergillus mulundensis</name>
    <dbReference type="NCBI Taxonomy" id="1810919"/>
    <lineage>
        <taxon>Eukaryota</taxon>
        <taxon>Fungi</taxon>
        <taxon>Dikarya</taxon>
        <taxon>Ascomycota</taxon>
        <taxon>Pezizomycotina</taxon>
        <taxon>Eurotiomycetes</taxon>
        <taxon>Eurotiomycetidae</taxon>
        <taxon>Eurotiales</taxon>
        <taxon>Aspergillaceae</taxon>
        <taxon>Aspergillus</taxon>
        <taxon>Aspergillus subgen. Nidulantes</taxon>
    </lineage>
</organism>
<dbReference type="AlphaFoldDB" id="A0A3D8SJU0"/>
<sequence>MALSVPAGVAEEVAAGLRRFRDPLPEHSTEITGLIADLFTISTSLKTLEDLSLHHHYGAIFNVARSDVDLVSASLQYTLDDIVDFFGDIDSRRGSTNRNAYKRTWVAMSRFFQEESGYSLPRRLANYKSFLKELEDLISEAGPDYLFMSRLREEFQELLVKQDGRLTRRIGAMSVSSSSSSSNGTTPNSPMGDRKPRTRRSYERARPAHLSPTPMPASPSFGSFDIRPPRVPAVPGSPVTSSAASHSLGSGVMSEHWASQVFFQPRSETRLPSKGDKCMCYGNPQPELFEWLETESFGKTLELAFGTFRVLFFVREDDHRARIVLGSSGEYYCLPLNLLEINRYGTSCLNLCRRRKGGSELVVWANLKFSTIEIMVLFFCTFLALRSQDGGRPVSKIRDYELIQEEELFASPIYDDDFEHALRVYRDKVTGAVRLQASVHKGEMKRSPVWTAFITDLVRTPRWLRIVDREPKLIVLRELPLNIFTFSDYNPPKTQKGGHLLKFQHREDAEGFLNVMAELAN</sequence>
<feature type="region of interest" description="Disordered" evidence="1">
    <location>
        <begin position="172"/>
        <end position="222"/>
    </location>
</feature>
<accession>A0A3D8SJU0</accession>
<evidence type="ECO:0000313" key="5">
    <source>
        <dbReference type="Proteomes" id="UP000256690"/>
    </source>
</evidence>
<dbReference type="OrthoDB" id="5345571at2759"/>
<name>A0A3D8SJU0_9EURO</name>